<feature type="domain" description="Nucleotidyl transferase" evidence="1">
    <location>
        <begin position="3"/>
        <end position="226"/>
    </location>
</feature>
<name>A0A8J3Y5Y2_9ACTN</name>
<accession>A0A8J3Y5Y2</accession>
<dbReference type="EMBL" id="BOOY01000009">
    <property type="protein sequence ID" value="GIJ02373.1"/>
    <property type="molecule type" value="Genomic_DNA"/>
</dbReference>
<organism evidence="2 3">
    <name type="scientific">Spirilliplanes yamanashiensis</name>
    <dbReference type="NCBI Taxonomy" id="42233"/>
    <lineage>
        <taxon>Bacteria</taxon>
        <taxon>Bacillati</taxon>
        <taxon>Actinomycetota</taxon>
        <taxon>Actinomycetes</taxon>
        <taxon>Micromonosporales</taxon>
        <taxon>Micromonosporaceae</taxon>
        <taxon>Spirilliplanes</taxon>
    </lineage>
</organism>
<dbReference type="Gene3D" id="3.90.550.10">
    <property type="entry name" value="Spore Coat Polysaccharide Biosynthesis Protein SpsA, Chain A"/>
    <property type="match status" value="1"/>
</dbReference>
<dbReference type="RefSeq" id="WP_203937686.1">
    <property type="nucleotide sequence ID" value="NZ_BAAAGJ010000012.1"/>
</dbReference>
<dbReference type="SUPFAM" id="SSF53448">
    <property type="entry name" value="Nucleotide-diphospho-sugar transferases"/>
    <property type="match status" value="1"/>
</dbReference>
<evidence type="ECO:0000313" key="2">
    <source>
        <dbReference type="EMBL" id="GIJ02373.1"/>
    </source>
</evidence>
<proteinExistence type="predicted"/>
<reference evidence="2" key="1">
    <citation type="submission" date="2021-01" db="EMBL/GenBank/DDBJ databases">
        <title>Whole genome shotgun sequence of Spirilliplanes yamanashiensis NBRC 15828.</title>
        <authorList>
            <person name="Komaki H."/>
            <person name="Tamura T."/>
        </authorList>
    </citation>
    <scope>NUCLEOTIDE SEQUENCE</scope>
    <source>
        <strain evidence="2">NBRC 15828</strain>
    </source>
</reference>
<sequence length="240" mass="26111">MHAVILAGGKGVRLRPYTTSLPKPLVPIGDRYSILEIIMRQLAGCGFRTATLAIGHLGHLIRAYVGDGSQWGLERVDYQSEDSPLGTIGPLLAMRDRLPETFLVMNGDVLTDLDYGDLLKRHVGSGAALTVATYPRQVKIDFGVLTSSGGRIVDFVEKPTIDYHVSMGVYGMSASALGHYTPGLPLGFDELVLDLLATGSGPDEYRFDGRWLDIGRPDDYDRANAEFELLGPLLLRQPAP</sequence>
<gene>
    <name evidence="2" type="ORF">Sya03_17250</name>
</gene>
<dbReference type="Pfam" id="PF00483">
    <property type="entry name" value="NTP_transferase"/>
    <property type="match status" value="1"/>
</dbReference>
<protein>
    <submittedName>
        <fullName evidence="2">Nucleoside-diphosphate-sugar pyrophosphorylase</fullName>
    </submittedName>
</protein>
<dbReference type="Proteomes" id="UP000652013">
    <property type="component" value="Unassembled WGS sequence"/>
</dbReference>
<keyword evidence="3" id="KW-1185">Reference proteome</keyword>
<dbReference type="InterPro" id="IPR029044">
    <property type="entry name" value="Nucleotide-diphossugar_trans"/>
</dbReference>
<dbReference type="InterPro" id="IPR050486">
    <property type="entry name" value="Mannose-1P_guanyltransferase"/>
</dbReference>
<comment type="caution">
    <text evidence="2">The sequence shown here is derived from an EMBL/GenBank/DDBJ whole genome shotgun (WGS) entry which is preliminary data.</text>
</comment>
<dbReference type="PANTHER" id="PTHR22572">
    <property type="entry name" value="SUGAR-1-PHOSPHATE GUANYL TRANSFERASE"/>
    <property type="match status" value="1"/>
</dbReference>
<dbReference type="AlphaFoldDB" id="A0A8J3Y5Y2"/>
<dbReference type="InterPro" id="IPR005835">
    <property type="entry name" value="NTP_transferase_dom"/>
</dbReference>
<evidence type="ECO:0000313" key="3">
    <source>
        <dbReference type="Proteomes" id="UP000652013"/>
    </source>
</evidence>
<evidence type="ECO:0000259" key="1">
    <source>
        <dbReference type="Pfam" id="PF00483"/>
    </source>
</evidence>